<reference evidence="1" key="1">
    <citation type="submission" date="2021-01" db="EMBL/GenBank/DDBJ databases">
        <authorList>
            <person name="Sun Q."/>
        </authorList>
    </citation>
    <scope>NUCLEOTIDE SEQUENCE</scope>
    <source>
        <strain evidence="1">YIM B02566</strain>
    </source>
</reference>
<comment type="caution">
    <text evidence="1">The sequence shown here is derived from an EMBL/GenBank/DDBJ whole genome shotgun (WGS) entry which is preliminary data.</text>
</comment>
<dbReference type="Proteomes" id="UP000616151">
    <property type="component" value="Unassembled WGS sequence"/>
</dbReference>
<organism evidence="1 2">
    <name type="scientific">Taklimakanibacter albus</name>
    <dbReference type="NCBI Taxonomy" id="2800327"/>
    <lineage>
        <taxon>Bacteria</taxon>
        <taxon>Pseudomonadati</taxon>
        <taxon>Pseudomonadota</taxon>
        <taxon>Alphaproteobacteria</taxon>
        <taxon>Hyphomicrobiales</taxon>
        <taxon>Aestuariivirgaceae</taxon>
        <taxon>Taklimakanibacter</taxon>
    </lineage>
</organism>
<accession>A0ACC5QY84</accession>
<protein>
    <submittedName>
        <fullName evidence="1">Dienelactone hydrolase family protein</fullName>
    </submittedName>
</protein>
<keyword evidence="1" id="KW-0378">Hydrolase</keyword>
<name>A0ACC5QY84_9HYPH</name>
<sequence length="220" mass="23758">MTIQSSQADRLIRAHHLHVAGTPLARASKVVIFIHGRHATGTAILPLTEPLAMDGLCFLAPDADTGSWYPGAFMAPIITNEPYLTNALERLGSIYHSLETLGFGREQIVLAGFSQGSCLVLEYAARHPHFYAGILGFSGGLIGPDPMVRNERGSFEGTRIFLGCSEKDPFIPAKRVLETAGHLEGLGAQVTARLYPGSDHVINENQYAHARAILTWDAVA</sequence>
<proteinExistence type="predicted"/>
<keyword evidence="2" id="KW-1185">Reference proteome</keyword>
<gene>
    <name evidence="1" type="ORF">JHL16_03065</name>
</gene>
<evidence type="ECO:0000313" key="2">
    <source>
        <dbReference type="Proteomes" id="UP000616151"/>
    </source>
</evidence>
<dbReference type="EMBL" id="JAENHL010000004">
    <property type="protein sequence ID" value="MBK1865320.1"/>
    <property type="molecule type" value="Genomic_DNA"/>
</dbReference>
<evidence type="ECO:0000313" key="1">
    <source>
        <dbReference type="EMBL" id="MBK1865320.1"/>
    </source>
</evidence>